<dbReference type="NCBIfam" id="TIGR00682">
    <property type="entry name" value="lpxK"/>
    <property type="match status" value="1"/>
</dbReference>
<dbReference type="EMBL" id="BAQD01000001">
    <property type="protein sequence ID" value="GBQ04778.1"/>
    <property type="molecule type" value="Genomic_DNA"/>
</dbReference>
<feature type="binding site" evidence="13">
    <location>
        <begin position="19"/>
        <end position="26"/>
    </location>
    <ligand>
        <name>ATP</name>
        <dbReference type="ChEBI" id="CHEBI:30616"/>
    </ligand>
</feature>
<keyword evidence="8 13" id="KW-0547">Nucleotide-binding</keyword>
<comment type="catalytic activity">
    <reaction evidence="13">
        <text>a lipid A disaccharide + ATP = a lipid IVA + ADP + H(+)</text>
        <dbReference type="Rhea" id="RHEA:67840"/>
        <dbReference type="ChEBI" id="CHEBI:15378"/>
        <dbReference type="ChEBI" id="CHEBI:30616"/>
        <dbReference type="ChEBI" id="CHEBI:176343"/>
        <dbReference type="ChEBI" id="CHEBI:176425"/>
        <dbReference type="ChEBI" id="CHEBI:456216"/>
        <dbReference type="EC" id="2.7.1.130"/>
    </reaction>
</comment>
<comment type="caution">
    <text evidence="14">The sequence shown here is derived from an EMBL/GenBank/DDBJ whole genome shotgun (WGS) entry which is preliminary data.</text>
</comment>
<reference evidence="14" key="1">
    <citation type="submission" date="2013-04" db="EMBL/GenBank/DDBJ databases">
        <title>The genome sequencing project of 58 acetic acid bacteria.</title>
        <authorList>
            <person name="Okamoto-Kainuma A."/>
            <person name="Ishikawa M."/>
            <person name="Umino S."/>
            <person name="Koizumi Y."/>
            <person name="Shiwa Y."/>
            <person name="Yoshikawa H."/>
            <person name="Matsutani M."/>
            <person name="Matsushita K."/>
        </authorList>
    </citation>
    <scope>NUCLEOTIDE SEQUENCE</scope>
    <source>
        <strain evidence="14">DSM 15669</strain>
    </source>
</reference>
<evidence type="ECO:0000256" key="9">
    <source>
        <dbReference type="ARBA" id="ARBA00022777"/>
    </source>
</evidence>
<evidence type="ECO:0000313" key="14">
    <source>
        <dbReference type="EMBL" id="GBQ04778.1"/>
    </source>
</evidence>
<evidence type="ECO:0000256" key="8">
    <source>
        <dbReference type="ARBA" id="ARBA00022741"/>
    </source>
</evidence>
<dbReference type="PANTHER" id="PTHR42724">
    <property type="entry name" value="TETRAACYLDISACCHARIDE 4'-KINASE"/>
    <property type="match status" value="1"/>
</dbReference>
<organism evidence="14 15">
    <name type="scientific">Saccharibacter floricola DSM 15669</name>
    <dbReference type="NCBI Taxonomy" id="1123227"/>
    <lineage>
        <taxon>Bacteria</taxon>
        <taxon>Pseudomonadati</taxon>
        <taxon>Pseudomonadota</taxon>
        <taxon>Alphaproteobacteria</taxon>
        <taxon>Acetobacterales</taxon>
        <taxon>Acetobacteraceae</taxon>
        <taxon>Saccharibacter</taxon>
    </lineage>
</organism>
<dbReference type="Pfam" id="PF02606">
    <property type="entry name" value="LpxK"/>
    <property type="match status" value="1"/>
</dbReference>
<evidence type="ECO:0000256" key="6">
    <source>
        <dbReference type="ARBA" id="ARBA00022556"/>
    </source>
</evidence>
<evidence type="ECO:0000256" key="7">
    <source>
        <dbReference type="ARBA" id="ARBA00022679"/>
    </source>
</evidence>
<evidence type="ECO:0000256" key="11">
    <source>
        <dbReference type="ARBA" id="ARBA00023098"/>
    </source>
</evidence>
<evidence type="ECO:0000256" key="1">
    <source>
        <dbReference type="ARBA" id="ARBA00002274"/>
    </source>
</evidence>
<proteinExistence type="inferred from homology"/>
<protein>
    <recommendedName>
        <fullName evidence="4 13">Tetraacyldisaccharide 4'-kinase</fullName>
        <ecNumber evidence="3 13">2.7.1.130</ecNumber>
    </recommendedName>
    <alternativeName>
        <fullName evidence="12 13">Lipid A 4'-kinase</fullName>
    </alternativeName>
</protein>
<dbReference type="InterPro" id="IPR003758">
    <property type="entry name" value="LpxK"/>
</dbReference>
<sequence>MKKPASHVAVPVLCCGNITVGGTGKTPLTLHLARHLQANGYNPHILTKGYGGRSKQQRLILPSDDPIDCGDETILLARQAPTWRGKNRVDSAQSAIAHGADCLILDDGLQDPSLYKDVSILVIDGPAGLGNGLILPAGPLRETLDSALSRIQAAVMIGKDRHHLSKHFPSHIPLFKAEFSPGPEIRDLVGKQCIAFSGIGRPEKFFTMLKEMGVTVIRTLSFPDHHLYTQRDLHRLSQLASLPGVTLVTTEKDAVKLPQEFIKNIKIITVDLLWHDDTSASCIIDQLFPKTL</sequence>
<evidence type="ECO:0000256" key="4">
    <source>
        <dbReference type="ARBA" id="ARBA00016436"/>
    </source>
</evidence>
<evidence type="ECO:0000256" key="3">
    <source>
        <dbReference type="ARBA" id="ARBA00012071"/>
    </source>
</evidence>
<keyword evidence="7 13" id="KW-0808">Transferase</keyword>
<evidence type="ECO:0000256" key="12">
    <source>
        <dbReference type="ARBA" id="ARBA00029757"/>
    </source>
</evidence>
<dbReference type="HAMAP" id="MF_00409">
    <property type="entry name" value="LpxK"/>
    <property type="match status" value="1"/>
</dbReference>
<keyword evidence="11 13" id="KW-0443">Lipid metabolism</keyword>
<dbReference type="CDD" id="cd01983">
    <property type="entry name" value="SIMIBI"/>
    <property type="match status" value="1"/>
</dbReference>
<accession>A0ABQ0NW33</accession>
<keyword evidence="6 13" id="KW-0441">Lipid A biosynthesis</keyword>
<dbReference type="InterPro" id="IPR027417">
    <property type="entry name" value="P-loop_NTPase"/>
</dbReference>
<evidence type="ECO:0000313" key="15">
    <source>
        <dbReference type="Proteomes" id="UP001062901"/>
    </source>
</evidence>
<dbReference type="PANTHER" id="PTHR42724:SF1">
    <property type="entry name" value="TETRAACYLDISACCHARIDE 4'-KINASE, MITOCHONDRIAL-RELATED"/>
    <property type="match status" value="1"/>
</dbReference>
<comment type="function">
    <text evidence="1 13">Transfers the gamma-phosphate of ATP to the 4'-position of a tetraacyldisaccharide 1-phosphate intermediate (termed DS-1-P) to form tetraacyldisaccharide 1,4'-bis-phosphate (lipid IVA).</text>
</comment>
<evidence type="ECO:0000256" key="10">
    <source>
        <dbReference type="ARBA" id="ARBA00022840"/>
    </source>
</evidence>
<dbReference type="Proteomes" id="UP001062901">
    <property type="component" value="Unassembled WGS sequence"/>
</dbReference>
<comment type="pathway">
    <text evidence="2 13">Glycolipid biosynthesis; lipid IV(A) biosynthesis; lipid IV(A) from (3R)-3-hydroxytetradecanoyl-[acyl-carrier-protein] and UDP-N-acetyl-alpha-D-glucosamine: step 6/6.</text>
</comment>
<evidence type="ECO:0000256" key="13">
    <source>
        <dbReference type="HAMAP-Rule" id="MF_00409"/>
    </source>
</evidence>
<dbReference type="SUPFAM" id="SSF52540">
    <property type="entry name" value="P-loop containing nucleoside triphosphate hydrolases"/>
    <property type="match status" value="1"/>
</dbReference>
<keyword evidence="15" id="KW-1185">Reference proteome</keyword>
<evidence type="ECO:0000256" key="2">
    <source>
        <dbReference type="ARBA" id="ARBA00004870"/>
    </source>
</evidence>
<dbReference type="EC" id="2.7.1.130" evidence="3 13"/>
<keyword evidence="9 13" id="KW-0418">Kinase</keyword>
<keyword evidence="5 13" id="KW-0444">Lipid biosynthesis</keyword>
<name>A0ABQ0NW33_9PROT</name>
<comment type="similarity">
    <text evidence="13">Belongs to the LpxK family.</text>
</comment>
<keyword evidence="10 13" id="KW-0067">ATP-binding</keyword>
<gene>
    <name evidence="13" type="primary">lpxK</name>
    <name evidence="14" type="ORF">AA15669_0147</name>
</gene>
<evidence type="ECO:0000256" key="5">
    <source>
        <dbReference type="ARBA" id="ARBA00022516"/>
    </source>
</evidence>